<comment type="similarity">
    <text evidence="2 4">Belongs to the UDP-N-acetylglucosamine 2-epimerase family.</text>
</comment>
<evidence type="ECO:0000259" key="5">
    <source>
        <dbReference type="Pfam" id="PF02350"/>
    </source>
</evidence>
<gene>
    <name evidence="6" type="ORF">SAMN04487766_11750</name>
</gene>
<proteinExistence type="inferred from homology"/>
<feature type="domain" description="UDP-N-acetylglucosamine 2-epimerase" evidence="5">
    <location>
        <begin position="27"/>
        <end position="366"/>
    </location>
</feature>
<evidence type="ECO:0000313" key="6">
    <source>
        <dbReference type="EMBL" id="SDN20039.1"/>
    </source>
</evidence>
<dbReference type="PANTHER" id="PTHR43174:SF2">
    <property type="entry name" value="UDP-N-ACETYLGLUCOSAMINE 2-EPIMERASE"/>
    <property type="match status" value="1"/>
</dbReference>
<keyword evidence="1 4" id="KW-0413">Isomerase</keyword>
<evidence type="ECO:0000256" key="2">
    <source>
        <dbReference type="ARBA" id="ARBA00038209"/>
    </source>
</evidence>
<name>A0A1G9ZFB5_9ACTO</name>
<dbReference type="EC" id="5.1.3.14" evidence="3"/>
<dbReference type="Pfam" id="PF02350">
    <property type="entry name" value="Epimerase_2"/>
    <property type="match status" value="1"/>
</dbReference>
<dbReference type="Proteomes" id="UP000199671">
    <property type="component" value="Unassembled WGS sequence"/>
</dbReference>
<dbReference type="Gene3D" id="3.40.50.2000">
    <property type="entry name" value="Glycogen Phosphorylase B"/>
    <property type="match status" value="2"/>
</dbReference>
<accession>A0A1G9ZFB5</accession>
<dbReference type="GO" id="GO:0008761">
    <property type="term" value="F:UDP-N-acetylglucosamine 2-epimerase activity"/>
    <property type="evidence" value="ECO:0007669"/>
    <property type="project" value="UniProtKB-EC"/>
</dbReference>
<evidence type="ECO:0000313" key="7">
    <source>
        <dbReference type="Proteomes" id="UP000199671"/>
    </source>
</evidence>
<dbReference type="AlphaFoldDB" id="A0A1G9ZFB5"/>
<evidence type="ECO:0000256" key="4">
    <source>
        <dbReference type="RuleBase" id="RU003513"/>
    </source>
</evidence>
<reference evidence="6 7" key="1">
    <citation type="submission" date="2016-10" db="EMBL/GenBank/DDBJ databases">
        <authorList>
            <person name="de Groot N.N."/>
        </authorList>
    </citation>
    <scope>NUCLEOTIDE SEQUENCE [LARGE SCALE GENOMIC DNA]</scope>
    <source>
        <strain evidence="6 7">KPR-7B</strain>
    </source>
</reference>
<sequence>MPKNVMVIFGTRPEAIKLAPVIQGLWEHAELYPTLVSTGQHREMLEQVNEIFGLRPDHDIDVFEAGQNLNTLTAKIFARLDPVLDAVNPDAVLVQGDTTTVAAAALAAFYRQVPVVHLEAGLRSGDISSPFPEEANRRVTTQLTALHLAPTHPSRANLLREGVTPEDVVVTGNTVIDALLHTRAQNILPANSRLREAIGQDRPIILVTAHRRENWGEAMANVGRALARLAARYPEHLIVLPAHRNPLVREAVLPRVEGLDNVLVSEPLAYGEFTTVMSAAQIVLTDSGGVQEEAPSLGKPVLVMRENTERPEGVEAGTVRLIGTAEDRLVTEVSALIDSPALYQQTAHAANPYGDGQAAQRAVAAIAALLGVGERLPDFQPTAPRPADHLRSVSL</sequence>
<organism evidence="6 7">
    <name type="scientific">Actinomyces ruminicola</name>
    <dbReference type="NCBI Taxonomy" id="332524"/>
    <lineage>
        <taxon>Bacteria</taxon>
        <taxon>Bacillati</taxon>
        <taxon>Actinomycetota</taxon>
        <taxon>Actinomycetes</taxon>
        <taxon>Actinomycetales</taxon>
        <taxon>Actinomycetaceae</taxon>
        <taxon>Actinomyces</taxon>
    </lineage>
</organism>
<dbReference type="EMBL" id="FNHU01000017">
    <property type="protein sequence ID" value="SDN20039.1"/>
    <property type="molecule type" value="Genomic_DNA"/>
</dbReference>
<dbReference type="InterPro" id="IPR003331">
    <property type="entry name" value="UDP_GlcNAc_Epimerase_2_dom"/>
</dbReference>
<dbReference type="OrthoDB" id="9803238at2"/>
<dbReference type="SUPFAM" id="SSF53756">
    <property type="entry name" value="UDP-Glycosyltransferase/glycogen phosphorylase"/>
    <property type="match status" value="1"/>
</dbReference>
<dbReference type="NCBIfam" id="TIGR00236">
    <property type="entry name" value="wecB"/>
    <property type="match status" value="1"/>
</dbReference>
<evidence type="ECO:0000256" key="3">
    <source>
        <dbReference type="ARBA" id="ARBA00038858"/>
    </source>
</evidence>
<dbReference type="InterPro" id="IPR029767">
    <property type="entry name" value="WecB-like"/>
</dbReference>
<dbReference type="CDD" id="cd03786">
    <property type="entry name" value="GTB_UDP-GlcNAc_2-Epimerase"/>
    <property type="match status" value="1"/>
</dbReference>
<protein>
    <recommendedName>
        <fullName evidence="3">UDP-N-acetylglucosamine 2-epimerase (non-hydrolyzing)</fullName>
        <ecNumber evidence="3">5.1.3.14</ecNumber>
    </recommendedName>
</protein>
<evidence type="ECO:0000256" key="1">
    <source>
        <dbReference type="ARBA" id="ARBA00023235"/>
    </source>
</evidence>
<dbReference type="PANTHER" id="PTHR43174">
    <property type="entry name" value="UDP-N-ACETYLGLUCOSAMINE 2-EPIMERASE"/>
    <property type="match status" value="1"/>
</dbReference>